<keyword evidence="3" id="KW-1185">Reference proteome</keyword>
<dbReference type="SUPFAM" id="SSF53927">
    <property type="entry name" value="Cytidine deaminase-like"/>
    <property type="match status" value="1"/>
</dbReference>
<dbReference type="PANTHER" id="PTHR11079:SF202">
    <property type="entry name" value="TRNA-SPECIFIC ADENOSINE DEAMINASE"/>
    <property type="match status" value="1"/>
</dbReference>
<dbReference type="PANTHER" id="PTHR11079">
    <property type="entry name" value="CYTOSINE DEAMINASE FAMILY MEMBER"/>
    <property type="match status" value="1"/>
</dbReference>
<feature type="domain" description="CMP/dCMP-type deaminase" evidence="1">
    <location>
        <begin position="9"/>
        <end position="133"/>
    </location>
</feature>
<dbReference type="OrthoDB" id="9802676at2"/>
<dbReference type="AlphaFoldDB" id="A0A511AVU4"/>
<organism evidence="2 3">
    <name type="scientific">Gluconobacter wancherniae NBRC 103581</name>
    <dbReference type="NCBI Taxonomy" id="656744"/>
    <lineage>
        <taxon>Bacteria</taxon>
        <taxon>Pseudomonadati</taxon>
        <taxon>Pseudomonadota</taxon>
        <taxon>Alphaproteobacteria</taxon>
        <taxon>Acetobacterales</taxon>
        <taxon>Acetobacteraceae</taxon>
        <taxon>Gluconobacter</taxon>
    </lineage>
</organism>
<dbReference type="EMBL" id="BJUZ01000001">
    <property type="protein sequence ID" value="GEK92264.1"/>
    <property type="molecule type" value="Genomic_DNA"/>
</dbReference>
<evidence type="ECO:0000259" key="1">
    <source>
        <dbReference type="PROSITE" id="PS51747"/>
    </source>
</evidence>
<dbReference type="InterPro" id="IPR016193">
    <property type="entry name" value="Cytidine_deaminase-like"/>
</dbReference>
<dbReference type="PROSITE" id="PS51747">
    <property type="entry name" value="CYT_DCMP_DEAMINASES_2"/>
    <property type="match status" value="1"/>
</dbReference>
<name>A0A511AVU4_9PROT</name>
<dbReference type="CDD" id="cd01285">
    <property type="entry name" value="nucleoside_deaminase"/>
    <property type="match status" value="1"/>
</dbReference>
<evidence type="ECO:0000313" key="2">
    <source>
        <dbReference type="EMBL" id="GEK92264.1"/>
    </source>
</evidence>
<dbReference type="FunFam" id="3.40.140.10:FF:000051">
    <property type="entry name" value="Nucleoside deaminase"/>
    <property type="match status" value="1"/>
</dbReference>
<dbReference type="InterPro" id="IPR002125">
    <property type="entry name" value="CMP_dCMP_dom"/>
</dbReference>
<accession>A0A511AVU4</accession>
<dbReference type="Proteomes" id="UP000321230">
    <property type="component" value="Unassembled WGS sequence"/>
</dbReference>
<dbReference type="RefSeq" id="WP_146792871.1">
    <property type="nucleotide sequence ID" value="NZ_BARC01000005.1"/>
</dbReference>
<dbReference type="GO" id="GO:0002100">
    <property type="term" value="P:tRNA wobble adenosine to inosine editing"/>
    <property type="evidence" value="ECO:0007669"/>
    <property type="project" value="TreeGrafter"/>
</dbReference>
<reference evidence="2 3" key="1">
    <citation type="submission" date="2019-07" db="EMBL/GenBank/DDBJ databases">
        <title>Whole genome shotgun sequence of Gluconobacter wancherniae NBRC 103581.</title>
        <authorList>
            <person name="Hosoyama A."/>
            <person name="Uohara A."/>
            <person name="Ohji S."/>
            <person name="Ichikawa N."/>
        </authorList>
    </citation>
    <scope>NUCLEOTIDE SEQUENCE [LARGE SCALE GENOMIC DNA]</scope>
    <source>
        <strain evidence="2 3">NBRC 103581</strain>
    </source>
</reference>
<comment type="caution">
    <text evidence="2">The sequence shown here is derived from an EMBL/GenBank/DDBJ whole genome shotgun (WGS) entry which is preliminary data.</text>
</comment>
<gene>
    <name evidence="2" type="ORF">GWA01_00340</name>
</gene>
<proteinExistence type="predicted"/>
<protein>
    <submittedName>
        <fullName evidence="2">tRNA-specific adenosine deaminase</fullName>
    </submittedName>
</protein>
<dbReference type="Gene3D" id="3.40.140.10">
    <property type="entry name" value="Cytidine Deaminase, domain 2"/>
    <property type="match status" value="1"/>
</dbReference>
<dbReference type="Pfam" id="PF00383">
    <property type="entry name" value="dCMP_cyt_deam_1"/>
    <property type="match status" value="1"/>
</dbReference>
<sequence length="170" mass="18173">MTAPPTSALDDTKFLRMAFGVARKARAGGDHPFGSVLVDDQGNLLMEQGNGFSAEGYDMTAHAERLLASRASRQYGAEKLASCTLYSSAEPCAMCSGAIYWAGIGRVVYGQSEASLKTMTGDHPENPTLDLPCRIVFAAGQTPVEVVGPMLEDEAAALQREFWNAQHTQA</sequence>
<evidence type="ECO:0000313" key="3">
    <source>
        <dbReference type="Proteomes" id="UP000321230"/>
    </source>
</evidence>
<dbReference type="GO" id="GO:0052717">
    <property type="term" value="F:tRNA-specific adenosine-34 deaminase activity"/>
    <property type="evidence" value="ECO:0007669"/>
    <property type="project" value="TreeGrafter"/>
</dbReference>